<dbReference type="SUPFAM" id="SSF103473">
    <property type="entry name" value="MFS general substrate transporter"/>
    <property type="match status" value="1"/>
</dbReference>
<dbReference type="PANTHER" id="PTHR23516:SF1">
    <property type="entry name" value="MOLYBDATE-ANION TRANSPORTER"/>
    <property type="match status" value="1"/>
</dbReference>
<sequence>MNFYDSAFLALISVAGLLTWQQYHKKEDLPEAKTLIENAVTPHAKAEASQFTRLYITVYCLVMGSDWLQGPFVYSLYKDQFGLPERIVGLLFVTGFLSAAISGYFVGQFADKHGRRTACLIFCCTYSISCFSTLVPSLPVLFSGRIFGGLSTSVMYSAFESWMVTEFHKRRIDQAGTSLSSMFGIMTTMNSIVAILSGVFSEWLVQTTHTKRAPFMASAGLLTVAFWIIFGYWSENYGDSHSQDRTPASLSPQVNARQQNKRILTLGLASCFFEGSMYLFVFFWTPALKSAASHSNSTNLPPSLPLGMIFACFMGSTMLGSLLFNLLISKYQLLSPSRLLTMIFATASSALLAPIIFTSETLTFWAFCVFEMCVGMYWPSVGYLKGRFVEDGVRARVYGMLRIPLNVFVVVALGIMQEGEAYRNSVFLVCSGLLLFTSGVFHWAVGEGS</sequence>
<evidence type="ECO:0000256" key="8">
    <source>
        <dbReference type="ARBA" id="ARBA00023065"/>
    </source>
</evidence>
<feature type="transmembrane region" description="Helical" evidence="12">
    <location>
        <begin position="304"/>
        <end position="327"/>
    </location>
</feature>
<organism evidence="14 15">
    <name type="scientific">Lachnellula suecica</name>
    <dbReference type="NCBI Taxonomy" id="602035"/>
    <lineage>
        <taxon>Eukaryota</taxon>
        <taxon>Fungi</taxon>
        <taxon>Dikarya</taxon>
        <taxon>Ascomycota</taxon>
        <taxon>Pezizomycotina</taxon>
        <taxon>Leotiomycetes</taxon>
        <taxon>Helotiales</taxon>
        <taxon>Lachnaceae</taxon>
        <taxon>Lachnellula</taxon>
    </lineage>
</organism>
<dbReference type="PANTHER" id="PTHR23516">
    <property type="entry name" value="SAM (S-ADENOSYL METHIONINE) TRANSPORTER"/>
    <property type="match status" value="1"/>
</dbReference>
<evidence type="ECO:0000256" key="5">
    <source>
        <dbReference type="ARBA" id="ARBA00022475"/>
    </source>
</evidence>
<keyword evidence="6 12" id="KW-0812">Transmembrane</keyword>
<feature type="transmembrane region" description="Helical" evidence="12">
    <location>
        <begin position="141"/>
        <end position="159"/>
    </location>
</feature>
<comment type="caution">
    <text evidence="14">The sequence shown here is derived from an EMBL/GenBank/DDBJ whole genome shotgun (WGS) entry which is preliminary data.</text>
</comment>
<keyword evidence="15" id="KW-1185">Reference proteome</keyword>
<keyword evidence="13" id="KW-0732">Signal</keyword>
<feature type="transmembrane region" description="Helical" evidence="12">
    <location>
        <begin position="54"/>
        <end position="74"/>
    </location>
</feature>
<protein>
    <recommendedName>
        <fullName evidence="3">Molybdate-anion transporter</fullName>
    </recommendedName>
    <alternativeName>
        <fullName evidence="10">Major facilitator superfamily domain-containing protein 5</fullName>
    </alternativeName>
    <alternativeName>
        <fullName evidence="11">Molybdate transporter 2 homolog</fullName>
    </alternativeName>
</protein>
<feature type="transmembrane region" description="Helical" evidence="12">
    <location>
        <begin position="396"/>
        <end position="416"/>
    </location>
</feature>
<reference evidence="14 15" key="1">
    <citation type="submission" date="2018-05" db="EMBL/GenBank/DDBJ databases">
        <title>Genome sequencing and assembly of the regulated plant pathogen Lachnellula willkommii and related sister species for the development of diagnostic species identification markers.</title>
        <authorList>
            <person name="Giroux E."/>
            <person name="Bilodeau G."/>
        </authorList>
    </citation>
    <scope>NUCLEOTIDE SEQUENCE [LARGE SCALE GENOMIC DNA]</scope>
    <source>
        <strain evidence="14 15">CBS 268.59</strain>
    </source>
</reference>
<dbReference type="GO" id="GO:0006811">
    <property type="term" value="P:monoatomic ion transport"/>
    <property type="evidence" value="ECO:0007669"/>
    <property type="project" value="UniProtKB-KW"/>
</dbReference>
<dbReference type="Gene3D" id="1.20.1250.20">
    <property type="entry name" value="MFS general substrate transporter like domains"/>
    <property type="match status" value="1"/>
</dbReference>
<keyword evidence="7 12" id="KW-1133">Transmembrane helix</keyword>
<feature type="transmembrane region" description="Helical" evidence="12">
    <location>
        <begin position="213"/>
        <end position="233"/>
    </location>
</feature>
<dbReference type="AlphaFoldDB" id="A0A8T9CHP5"/>
<feature type="transmembrane region" description="Helical" evidence="12">
    <location>
        <begin position="179"/>
        <end position="201"/>
    </location>
</feature>
<dbReference type="InterPro" id="IPR008509">
    <property type="entry name" value="MOT2/MFSD5"/>
</dbReference>
<gene>
    <name evidence="14" type="primary">MFSD5</name>
    <name evidence="14" type="ORF">LSUE1_G001481</name>
</gene>
<feature type="transmembrane region" description="Helical" evidence="12">
    <location>
        <begin position="118"/>
        <end position="135"/>
    </location>
</feature>
<dbReference type="GO" id="GO:0005886">
    <property type="term" value="C:plasma membrane"/>
    <property type="evidence" value="ECO:0007669"/>
    <property type="project" value="UniProtKB-SubCell"/>
</dbReference>
<dbReference type="EMBL" id="QGMK01000062">
    <property type="protein sequence ID" value="TVY84696.1"/>
    <property type="molecule type" value="Genomic_DNA"/>
</dbReference>
<evidence type="ECO:0000256" key="10">
    <source>
        <dbReference type="ARBA" id="ARBA00030646"/>
    </source>
</evidence>
<evidence type="ECO:0000256" key="1">
    <source>
        <dbReference type="ARBA" id="ARBA00003019"/>
    </source>
</evidence>
<dbReference type="InterPro" id="IPR036259">
    <property type="entry name" value="MFS_trans_sf"/>
</dbReference>
<proteinExistence type="predicted"/>
<keyword evidence="8" id="KW-0406">Ion transport</keyword>
<keyword evidence="4" id="KW-0813">Transport</keyword>
<evidence type="ECO:0000256" key="13">
    <source>
        <dbReference type="SAM" id="SignalP"/>
    </source>
</evidence>
<feature type="transmembrane region" description="Helical" evidence="12">
    <location>
        <begin position="422"/>
        <end position="445"/>
    </location>
</feature>
<dbReference type="GO" id="GO:0015098">
    <property type="term" value="F:molybdate ion transmembrane transporter activity"/>
    <property type="evidence" value="ECO:0007669"/>
    <property type="project" value="InterPro"/>
</dbReference>
<comment type="subcellular location">
    <subcellularLocation>
        <location evidence="2">Cell membrane</location>
        <topology evidence="2">Multi-pass membrane protein</topology>
    </subcellularLocation>
</comment>
<name>A0A8T9CHP5_9HELO</name>
<evidence type="ECO:0000256" key="7">
    <source>
        <dbReference type="ARBA" id="ARBA00022989"/>
    </source>
</evidence>
<feature type="transmembrane region" description="Helical" evidence="12">
    <location>
        <begin position="363"/>
        <end position="384"/>
    </location>
</feature>
<feature type="transmembrane region" description="Helical" evidence="12">
    <location>
        <begin position="339"/>
        <end position="357"/>
    </location>
</feature>
<accession>A0A8T9CHP5</accession>
<comment type="function">
    <text evidence="1">Mediates high-affinity intracellular uptake of the rare oligo-element molybdenum.</text>
</comment>
<feature type="signal peptide" evidence="13">
    <location>
        <begin position="1"/>
        <end position="19"/>
    </location>
</feature>
<feature type="chain" id="PRO_5035809737" description="Molybdate-anion transporter" evidence="13">
    <location>
        <begin position="20"/>
        <end position="449"/>
    </location>
</feature>
<evidence type="ECO:0000256" key="11">
    <source>
        <dbReference type="ARBA" id="ARBA00032555"/>
    </source>
</evidence>
<evidence type="ECO:0000313" key="15">
    <source>
        <dbReference type="Proteomes" id="UP000469558"/>
    </source>
</evidence>
<evidence type="ECO:0000256" key="3">
    <source>
        <dbReference type="ARBA" id="ARBA00021242"/>
    </source>
</evidence>
<feature type="transmembrane region" description="Helical" evidence="12">
    <location>
        <begin position="263"/>
        <end position="284"/>
    </location>
</feature>
<feature type="transmembrane region" description="Helical" evidence="12">
    <location>
        <begin position="86"/>
        <end position="106"/>
    </location>
</feature>
<keyword evidence="9 12" id="KW-0472">Membrane</keyword>
<dbReference type="Pfam" id="PF05631">
    <property type="entry name" value="MFS_5"/>
    <property type="match status" value="1"/>
</dbReference>
<dbReference type="OrthoDB" id="263957at2759"/>
<evidence type="ECO:0000256" key="2">
    <source>
        <dbReference type="ARBA" id="ARBA00004651"/>
    </source>
</evidence>
<dbReference type="Proteomes" id="UP000469558">
    <property type="component" value="Unassembled WGS sequence"/>
</dbReference>
<evidence type="ECO:0000256" key="9">
    <source>
        <dbReference type="ARBA" id="ARBA00023136"/>
    </source>
</evidence>
<dbReference type="CDD" id="cd17487">
    <property type="entry name" value="MFS_MFSD5_like"/>
    <property type="match status" value="1"/>
</dbReference>
<evidence type="ECO:0000256" key="4">
    <source>
        <dbReference type="ARBA" id="ARBA00022448"/>
    </source>
</evidence>
<evidence type="ECO:0000313" key="14">
    <source>
        <dbReference type="EMBL" id="TVY84696.1"/>
    </source>
</evidence>
<evidence type="ECO:0000256" key="6">
    <source>
        <dbReference type="ARBA" id="ARBA00022692"/>
    </source>
</evidence>
<evidence type="ECO:0000256" key="12">
    <source>
        <dbReference type="SAM" id="Phobius"/>
    </source>
</evidence>
<keyword evidence="5" id="KW-1003">Cell membrane</keyword>